<accession>A0A9K3PI12</accession>
<organism evidence="1 2">
    <name type="scientific">Nitzschia inconspicua</name>
    <dbReference type="NCBI Taxonomy" id="303405"/>
    <lineage>
        <taxon>Eukaryota</taxon>
        <taxon>Sar</taxon>
        <taxon>Stramenopiles</taxon>
        <taxon>Ochrophyta</taxon>
        <taxon>Bacillariophyta</taxon>
        <taxon>Bacillariophyceae</taxon>
        <taxon>Bacillariophycidae</taxon>
        <taxon>Bacillariales</taxon>
        <taxon>Bacillariaceae</taxon>
        <taxon>Nitzschia</taxon>
    </lineage>
</organism>
<name>A0A9K3PI12_9STRA</name>
<dbReference type="OrthoDB" id="58529at2759"/>
<reference evidence="1" key="1">
    <citation type="journal article" date="2021" name="Sci. Rep.">
        <title>Diploid genomic architecture of Nitzschia inconspicua, an elite biomass production diatom.</title>
        <authorList>
            <person name="Oliver A."/>
            <person name="Podell S."/>
            <person name="Pinowska A."/>
            <person name="Traller J.C."/>
            <person name="Smith S.R."/>
            <person name="McClure R."/>
            <person name="Beliaev A."/>
            <person name="Bohutskyi P."/>
            <person name="Hill E.A."/>
            <person name="Rabines A."/>
            <person name="Zheng H."/>
            <person name="Allen L.Z."/>
            <person name="Kuo A."/>
            <person name="Grigoriev I.V."/>
            <person name="Allen A.E."/>
            <person name="Hazlebeck D."/>
            <person name="Allen E.E."/>
        </authorList>
    </citation>
    <scope>NUCLEOTIDE SEQUENCE</scope>
    <source>
        <strain evidence="1">Hildebrandi</strain>
    </source>
</reference>
<dbReference type="EMBL" id="JAGRRH010000020">
    <property type="protein sequence ID" value="KAG7348133.1"/>
    <property type="molecule type" value="Genomic_DNA"/>
</dbReference>
<reference evidence="1" key="2">
    <citation type="submission" date="2021-04" db="EMBL/GenBank/DDBJ databases">
        <authorList>
            <person name="Podell S."/>
        </authorList>
    </citation>
    <scope>NUCLEOTIDE SEQUENCE</scope>
    <source>
        <strain evidence="1">Hildebrandi</strain>
    </source>
</reference>
<protein>
    <submittedName>
        <fullName evidence="1">Uncharacterized protein</fullName>
    </submittedName>
</protein>
<dbReference type="AlphaFoldDB" id="A0A9K3PI12"/>
<dbReference type="Proteomes" id="UP000693970">
    <property type="component" value="Unassembled WGS sequence"/>
</dbReference>
<sequence length="261" mass="29187">MSNQKQPPKPQDGPAVSFQADAKVSDIFVCQDGEYFGLVMVAGWPPDPSIDSPYLKFLDLVQECFDEPDLTAKNSLSPLPAVYLYPSKYIHVTIATFAPPEKRGSTKDITGSHSDFQRTYLSLVQEASKLSNWPKDPIQLTVRSTQLGSKAGILLWDDTSGSIAKIRDCIREIAARHNLNIWGIPDIIHSTFLRFCQVPQTDGHTVQNRFQSKVIPQVRNVFQQPLTTNTVKLVIESTPYMHIPDDDRHAVHVWQLGDGSS</sequence>
<evidence type="ECO:0000313" key="1">
    <source>
        <dbReference type="EMBL" id="KAG7348133.1"/>
    </source>
</evidence>
<proteinExistence type="predicted"/>
<evidence type="ECO:0000313" key="2">
    <source>
        <dbReference type="Proteomes" id="UP000693970"/>
    </source>
</evidence>
<keyword evidence="2" id="KW-1185">Reference proteome</keyword>
<gene>
    <name evidence="1" type="ORF">IV203_016838</name>
</gene>
<comment type="caution">
    <text evidence="1">The sequence shown here is derived from an EMBL/GenBank/DDBJ whole genome shotgun (WGS) entry which is preliminary data.</text>
</comment>